<dbReference type="GO" id="GO:0019350">
    <property type="term" value="P:teichoic acid biosynthetic process"/>
    <property type="evidence" value="ECO:0007669"/>
    <property type="project" value="UniProtKB-KW"/>
</dbReference>
<comment type="subcellular location">
    <subcellularLocation>
        <location evidence="1">Cell membrane</location>
        <topology evidence="1">Peripheral membrane protein</topology>
    </subcellularLocation>
</comment>
<dbReference type="SUPFAM" id="SSF53756">
    <property type="entry name" value="UDP-Glycosyltransferase/glycogen phosphorylase"/>
    <property type="match status" value="1"/>
</dbReference>
<reference evidence="8" key="1">
    <citation type="submission" date="2018-01" db="EMBL/GenBank/DDBJ databases">
        <authorList>
            <person name="Li J."/>
        </authorList>
    </citation>
    <scope>NUCLEOTIDE SEQUENCE [LARGE SCALE GENOMIC DNA]</scope>
    <source>
        <strain evidence="8">592</strain>
    </source>
</reference>
<keyword evidence="6" id="KW-0472">Membrane</keyword>
<comment type="similarity">
    <text evidence="2">Belongs to the CDP-glycerol glycerophosphotransferase family.</text>
</comment>
<dbReference type="RefSeq" id="WP_108576776.1">
    <property type="nucleotide sequence ID" value="NZ_CP026952.1"/>
</dbReference>
<dbReference type="AlphaFoldDB" id="A0A2S0WIS0"/>
<protein>
    <submittedName>
        <fullName evidence="7">Uncharacterized protein</fullName>
    </submittedName>
</protein>
<evidence type="ECO:0000256" key="2">
    <source>
        <dbReference type="ARBA" id="ARBA00010488"/>
    </source>
</evidence>
<dbReference type="InterPro" id="IPR043148">
    <property type="entry name" value="TagF_C"/>
</dbReference>
<keyword evidence="5" id="KW-0777">Teichoic acid biosynthesis</keyword>
<evidence type="ECO:0000256" key="5">
    <source>
        <dbReference type="ARBA" id="ARBA00022944"/>
    </source>
</evidence>
<dbReference type="InterPro" id="IPR043149">
    <property type="entry name" value="TagF_N"/>
</dbReference>
<evidence type="ECO:0000256" key="3">
    <source>
        <dbReference type="ARBA" id="ARBA00022475"/>
    </source>
</evidence>
<evidence type="ECO:0000313" key="7">
    <source>
        <dbReference type="EMBL" id="AWB91130.1"/>
    </source>
</evidence>
<dbReference type="Gene3D" id="3.40.50.11820">
    <property type="match status" value="1"/>
</dbReference>
<dbReference type="Proteomes" id="UP000244384">
    <property type="component" value="Chromosome"/>
</dbReference>
<evidence type="ECO:0000313" key="8">
    <source>
        <dbReference type="Proteomes" id="UP000244384"/>
    </source>
</evidence>
<name>A0A2S0WIS0_9ACTN</name>
<keyword evidence="3" id="KW-1003">Cell membrane</keyword>
<accession>A0A2S0WIS0</accession>
<evidence type="ECO:0000256" key="6">
    <source>
        <dbReference type="ARBA" id="ARBA00023136"/>
    </source>
</evidence>
<accession>A0A5F2EPX8</accession>
<proteinExistence type="inferred from homology"/>
<dbReference type="PANTHER" id="PTHR37316:SF3">
    <property type="entry name" value="TEICHOIC ACID GLYCEROL-PHOSPHATE TRANSFERASE"/>
    <property type="match status" value="1"/>
</dbReference>
<dbReference type="InterPro" id="IPR007554">
    <property type="entry name" value="Glycerophosphate_synth"/>
</dbReference>
<organism evidence="7 8">
    <name type="scientific">Aeromicrobium chenweiae</name>
    <dbReference type="NCBI Taxonomy" id="2079793"/>
    <lineage>
        <taxon>Bacteria</taxon>
        <taxon>Bacillati</taxon>
        <taxon>Actinomycetota</taxon>
        <taxon>Actinomycetes</taxon>
        <taxon>Propionibacteriales</taxon>
        <taxon>Nocardioidaceae</taxon>
        <taxon>Aeromicrobium</taxon>
    </lineage>
</organism>
<dbReference type="InterPro" id="IPR051612">
    <property type="entry name" value="Teichoic_Acid_Biosynth"/>
</dbReference>
<sequence length="563" mass="63287">MSGTAPVRLVAASLHGLDVIDGGRTLRLTGTCRRPGTDGAEPPADQTLTLHWSAPDGTEAVRVVTEPRLRYEDGAYRWTGYVADVPIDRIPAGTTGLEIELTAPGGEPSRVAVHAAPGALAASRPIVTSGKRLQLYPSASELAEVVTQAYPAAFAGIRWRAGRAVRALKDIVRRRPYAFVQPLRTLTRPFFLGREIWLVGERADTARDNGFHLFTYLRRERPDIQAYYVLDPSSDRFEELSALGRVVRHSSWRHRVLMVQATVLANAYSVKHMLPSRWKKQHYLRQLGWRTGGAYRVYLKHGVHLNTKDVRRRTGGYDLFLTASPAETQAARATSGYDRQIAETGMPRFDALVPTPPSRTILYMPTWRRYLAPELFSTGSSGEIPFGGSTYQRFIDGFLSSERLHALLEQHGYQLELMPHYNLRAQYADPAIGGDRITVLDGGSSDIQQVMRRCDLFLTDYSSVHFDLAYLGTPMIYTHFDNEEYAAGHAEPSWFDHERDGFGPVTYDLDTTIDAVERYLAAGCVREQKYDDRAQHAFTFHDHDNSRRTVEAIEELIRTRGMS</sequence>
<keyword evidence="4" id="KW-0808">Transferase</keyword>
<evidence type="ECO:0000256" key="4">
    <source>
        <dbReference type="ARBA" id="ARBA00022679"/>
    </source>
</evidence>
<dbReference type="PANTHER" id="PTHR37316">
    <property type="entry name" value="TEICHOIC ACID GLYCEROL-PHOSPHATE PRIMASE"/>
    <property type="match status" value="1"/>
</dbReference>
<dbReference type="GO" id="GO:0005886">
    <property type="term" value="C:plasma membrane"/>
    <property type="evidence" value="ECO:0007669"/>
    <property type="project" value="UniProtKB-SubCell"/>
</dbReference>
<dbReference type="Gene3D" id="3.40.50.12580">
    <property type="match status" value="1"/>
</dbReference>
<keyword evidence="8" id="KW-1185">Reference proteome</keyword>
<dbReference type="KEGG" id="aez:C3E78_02215"/>
<gene>
    <name evidence="7" type="ORF">C3E78_02215</name>
</gene>
<evidence type="ECO:0000256" key="1">
    <source>
        <dbReference type="ARBA" id="ARBA00004202"/>
    </source>
</evidence>
<dbReference type="Pfam" id="PF04464">
    <property type="entry name" value="Glyphos_transf"/>
    <property type="match status" value="1"/>
</dbReference>
<dbReference type="GO" id="GO:0047355">
    <property type="term" value="F:CDP-glycerol glycerophosphotransferase activity"/>
    <property type="evidence" value="ECO:0007669"/>
    <property type="project" value="InterPro"/>
</dbReference>
<dbReference type="OrthoDB" id="8549922at2"/>
<dbReference type="EMBL" id="CP026952">
    <property type="protein sequence ID" value="AWB91130.1"/>
    <property type="molecule type" value="Genomic_DNA"/>
</dbReference>